<feature type="compositionally biased region" description="Gly residues" evidence="1">
    <location>
        <begin position="109"/>
        <end position="119"/>
    </location>
</feature>
<dbReference type="Proteomes" id="UP000287033">
    <property type="component" value="Unassembled WGS sequence"/>
</dbReference>
<feature type="region of interest" description="Disordered" evidence="1">
    <location>
        <begin position="1"/>
        <end position="119"/>
    </location>
</feature>
<evidence type="ECO:0000313" key="3">
    <source>
        <dbReference type="Proteomes" id="UP000287033"/>
    </source>
</evidence>
<organism evidence="2 3">
    <name type="scientific">Chiloscyllium punctatum</name>
    <name type="common">Brownbanded bambooshark</name>
    <name type="synonym">Hemiscyllium punctatum</name>
    <dbReference type="NCBI Taxonomy" id="137246"/>
    <lineage>
        <taxon>Eukaryota</taxon>
        <taxon>Metazoa</taxon>
        <taxon>Chordata</taxon>
        <taxon>Craniata</taxon>
        <taxon>Vertebrata</taxon>
        <taxon>Chondrichthyes</taxon>
        <taxon>Elasmobranchii</taxon>
        <taxon>Galeomorphii</taxon>
        <taxon>Galeoidea</taxon>
        <taxon>Orectolobiformes</taxon>
        <taxon>Hemiscylliidae</taxon>
        <taxon>Chiloscyllium</taxon>
    </lineage>
</organism>
<sequence length="119" mass="12662">DPAANPAPVERGSTQRHRHTPGDRDLPGRADPRPPDTGTPRTERTRLQWSGDRPGDRDLPGRADPDPGPRGQSDPGSRVDPTMTDTLRTSGHSTSPSGDSSHFRKVSGPGIGGIPGFRD</sequence>
<feature type="compositionally biased region" description="Low complexity" evidence="1">
    <location>
        <begin position="89"/>
        <end position="100"/>
    </location>
</feature>
<proteinExistence type="predicted"/>
<feature type="compositionally biased region" description="Basic and acidic residues" evidence="1">
    <location>
        <begin position="53"/>
        <end position="67"/>
    </location>
</feature>
<evidence type="ECO:0000313" key="2">
    <source>
        <dbReference type="EMBL" id="GCC45861.1"/>
    </source>
</evidence>
<name>A0A401TTA5_CHIPU</name>
<dbReference type="EMBL" id="BEZZ01177874">
    <property type="protein sequence ID" value="GCC45861.1"/>
    <property type="molecule type" value="Genomic_DNA"/>
</dbReference>
<evidence type="ECO:0000256" key="1">
    <source>
        <dbReference type="SAM" id="MobiDB-lite"/>
    </source>
</evidence>
<accession>A0A401TTA5</accession>
<reference evidence="2 3" key="1">
    <citation type="journal article" date="2018" name="Nat. Ecol. Evol.">
        <title>Shark genomes provide insights into elasmobranch evolution and the origin of vertebrates.</title>
        <authorList>
            <person name="Hara Y"/>
            <person name="Yamaguchi K"/>
            <person name="Onimaru K"/>
            <person name="Kadota M"/>
            <person name="Koyanagi M"/>
            <person name="Keeley SD"/>
            <person name="Tatsumi K"/>
            <person name="Tanaka K"/>
            <person name="Motone F"/>
            <person name="Kageyama Y"/>
            <person name="Nozu R"/>
            <person name="Adachi N"/>
            <person name="Nishimura O"/>
            <person name="Nakagawa R"/>
            <person name="Tanegashima C"/>
            <person name="Kiyatake I"/>
            <person name="Matsumoto R"/>
            <person name="Murakumo K"/>
            <person name="Nishida K"/>
            <person name="Terakita A"/>
            <person name="Kuratani S"/>
            <person name="Sato K"/>
            <person name="Hyodo S Kuraku.S."/>
        </authorList>
    </citation>
    <scope>NUCLEOTIDE SEQUENCE [LARGE SCALE GENOMIC DNA]</scope>
</reference>
<dbReference type="AlphaFoldDB" id="A0A401TTA5"/>
<gene>
    <name evidence="2" type="ORF">chiPu_0030221</name>
</gene>
<keyword evidence="3" id="KW-1185">Reference proteome</keyword>
<feature type="compositionally biased region" description="Basic and acidic residues" evidence="1">
    <location>
        <begin position="20"/>
        <end position="34"/>
    </location>
</feature>
<protein>
    <submittedName>
        <fullName evidence="2">Uncharacterized protein</fullName>
    </submittedName>
</protein>
<comment type="caution">
    <text evidence="2">The sequence shown here is derived from an EMBL/GenBank/DDBJ whole genome shotgun (WGS) entry which is preliminary data.</text>
</comment>
<feature type="non-terminal residue" evidence="2">
    <location>
        <position position="1"/>
    </location>
</feature>